<feature type="transmembrane region" description="Helical" evidence="8">
    <location>
        <begin position="387"/>
        <end position="405"/>
    </location>
</feature>
<evidence type="ECO:0000256" key="2">
    <source>
        <dbReference type="ARBA" id="ARBA00022448"/>
    </source>
</evidence>
<name>A0A3D8K6W3_9BURK</name>
<protein>
    <recommendedName>
        <fullName evidence="11">Amino acid permease</fullName>
    </recommendedName>
</protein>
<feature type="transmembrane region" description="Helical" evidence="8">
    <location>
        <begin position="227"/>
        <end position="250"/>
    </location>
</feature>
<keyword evidence="6 8" id="KW-1133">Transmembrane helix</keyword>
<dbReference type="GO" id="GO:0003333">
    <property type="term" value="P:amino acid transmembrane transport"/>
    <property type="evidence" value="ECO:0007669"/>
    <property type="project" value="InterPro"/>
</dbReference>
<dbReference type="Gene3D" id="1.20.1740.10">
    <property type="entry name" value="Amino acid/polyamine transporter I"/>
    <property type="match status" value="1"/>
</dbReference>
<dbReference type="EMBL" id="QRGA01000001">
    <property type="protein sequence ID" value="RDV00941.1"/>
    <property type="molecule type" value="Genomic_DNA"/>
</dbReference>
<evidence type="ECO:0000256" key="3">
    <source>
        <dbReference type="ARBA" id="ARBA00022475"/>
    </source>
</evidence>
<keyword evidence="5 8" id="KW-0812">Transmembrane</keyword>
<organism evidence="9 10">
    <name type="scientific">Trinickia dinghuensis</name>
    <dbReference type="NCBI Taxonomy" id="2291023"/>
    <lineage>
        <taxon>Bacteria</taxon>
        <taxon>Pseudomonadati</taxon>
        <taxon>Pseudomonadota</taxon>
        <taxon>Betaproteobacteria</taxon>
        <taxon>Burkholderiales</taxon>
        <taxon>Burkholderiaceae</taxon>
        <taxon>Trinickia</taxon>
    </lineage>
</organism>
<feature type="transmembrane region" description="Helical" evidence="8">
    <location>
        <begin position="351"/>
        <end position="371"/>
    </location>
</feature>
<comment type="subcellular location">
    <subcellularLocation>
        <location evidence="1">Cell inner membrane</location>
        <topology evidence="1">Multi-pass membrane protein</topology>
    </subcellularLocation>
</comment>
<keyword evidence="10" id="KW-1185">Reference proteome</keyword>
<feature type="transmembrane region" description="Helical" evidence="8">
    <location>
        <begin position="144"/>
        <end position="162"/>
    </location>
</feature>
<keyword evidence="2" id="KW-0813">Transport</keyword>
<keyword evidence="4" id="KW-0997">Cell inner membrane</keyword>
<feature type="transmembrane region" description="Helical" evidence="8">
    <location>
        <begin position="192"/>
        <end position="211"/>
    </location>
</feature>
<feature type="transmembrane region" description="Helical" evidence="8">
    <location>
        <begin position="328"/>
        <end position="345"/>
    </location>
</feature>
<reference evidence="9 10" key="1">
    <citation type="submission" date="2018-08" db="EMBL/GenBank/DDBJ databases">
        <title>Paraburkholderia sp. DHOM06 isolated from forest soil.</title>
        <authorList>
            <person name="Gao Z.-H."/>
            <person name="Qiu L.-H."/>
        </authorList>
    </citation>
    <scope>NUCLEOTIDE SEQUENCE [LARGE SCALE GENOMIC DNA]</scope>
    <source>
        <strain evidence="9 10">DHOM06</strain>
    </source>
</reference>
<proteinExistence type="predicted"/>
<keyword evidence="7 8" id="KW-0472">Membrane</keyword>
<feature type="transmembrane region" description="Helical" evidence="8">
    <location>
        <begin position="27"/>
        <end position="48"/>
    </location>
</feature>
<keyword evidence="3" id="KW-1003">Cell membrane</keyword>
<dbReference type="AlphaFoldDB" id="A0A3D8K6W3"/>
<sequence length="410" mass="45312">MWVFGIYGCSVGGGSLFWPVVLGLHGFWPMLILSLLAFPITYFPYLALSRYVLAGSERDGHDGNILDTTIEYFGQGWGKFLTTTYFLTVFPGMMIYTIAMTNTVIDFARVQLHYNGLSRWVVAPIAVGLLMVIARYGTNVVVRAMGYIVAPFIISIVIFGFMTMPHWNGAMLATTSNFGGVGTLAINTWKGLPLAVFAFSFTSITSSFVVAQKRQYGVDAERKVSQIMFVATLLAVSTMLFFSWSCIFALSPAELAQVKASNLTVLSFLARKFDTPLFAFASQLIVFTAMIKSFLAHFLATEESVRTFGKTLFKIPEAKLHSPNFSRFVVLLVFLLTTASAIYNLNIIDLITVALVPVSVFVVYFLPLYAFRKIDSLKKYSGRPTNLLIVAVGVICLISGVTSIIDKFVH</sequence>
<dbReference type="Proteomes" id="UP000256838">
    <property type="component" value="Unassembled WGS sequence"/>
</dbReference>
<evidence type="ECO:0000313" key="10">
    <source>
        <dbReference type="Proteomes" id="UP000256838"/>
    </source>
</evidence>
<dbReference type="PANTHER" id="PTHR35334:SF2">
    <property type="entry name" value="SERINE TRANSPORTER SDAC"/>
    <property type="match status" value="1"/>
</dbReference>
<evidence type="ECO:0000256" key="6">
    <source>
        <dbReference type="ARBA" id="ARBA00022989"/>
    </source>
</evidence>
<feature type="transmembrane region" description="Helical" evidence="8">
    <location>
        <begin position="277"/>
        <end position="300"/>
    </location>
</feature>
<evidence type="ECO:0000256" key="4">
    <source>
        <dbReference type="ARBA" id="ARBA00022519"/>
    </source>
</evidence>
<accession>A0A3D8K6W3</accession>
<evidence type="ECO:0000256" key="7">
    <source>
        <dbReference type="ARBA" id="ARBA00023136"/>
    </source>
</evidence>
<gene>
    <name evidence="9" type="ORF">DWV00_01305</name>
</gene>
<feature type="transmembrane region" description="Helical" evidence="8">
    <location>
        <begin position="85"/>
        <end position="105"/>
    </location>
</feature>
<dbReference type="InterPro" id="IPR018227">
    <property type="entry name" value="Amino_acid_transport_2"/>
</dbReference>
<evidence type="ECO:0008006" key="11">
    <source>
        <dbReference type="Google" id="ProtNLM"/>
    </source>
</evidence>
<evidence type="ECO:0000256" key="5">
    <source>
        <dbReference type="ARBA" id="ARBA00022692"/>
    </source>
</evidence>
<feature type="transmembrane region" description="Helical" evidence="8">
    <location>
        <begin position="117"/>
        <end position="137"/>
    </location>
</feature>
<dbReference type="PANTHER" id="PTHR35334">
    <property type="entry name" value="SERINE TRANSPORTER"/>
    <property type="match status" value="1"/>
</dbReference>
<dbReference type="OrthoDB" id="1673656at2"/>
<evidence type="ECO:0000256" key="8">
    <source>
        <dbReference type="SAM" id="Phobius"/>
    </source>
</evidence>
<comment type="caution">
    <text evidence="9">The sequence shown here is derived from an EMBL/GenBank/DDBJ whole genome shotgun (WGS) entry which is preliminary data.</text>
</comment>
<evidence type="ECO:0000256" key="1">
    <source>
        <dbReference type="ARBA" id="ARBA00004429"/>
    </source>
</evidence>
<evidence type="ECO:0000313" key="9">
    <source>
        <dbReference type="EMBL" id="RDV00941.1"/>
    </source>
</evidence>
<dbReference type="GO" id="GO:0005886">
    <property type="term" value="C:plasma membrane"/>
    <property type="evidence" value="ECO:0007669"/>
    <property type="project" value="UniProtKB-SubCell"/>
</dbReference>